<protein>
    <submittedName>
        <fullName evidence="1">Uncharacterized protein</fullName>
    </submittedName>
</protein>
<evidence type="ECO:0000313" key="2">
    <source>
        <dbReference type="Proteomes" id="UP000285288"/>
    </source>
</evidence>
<reference evidence="1 2" key="1">
    <citation type="submission" date="2018-08" db="EMBL/GenBank/DDBJ databases">
        <title>A genome reference for cultivated species of the human gut microbiota.</title>
        <authorList>
            <person name="Zou Y."/>
            <person name="Xue W."/>
            <person name="Luo G."/>
        </authorList>
    </citation>
    <scope>NUCLEOTIDE SEQUENCE [LARGE SCALE GENOMIC DNA]</scope>
    <source>
        <strain evidence="1 2">AM42-13AC</strain>
    </source>
</reference>
<accession>A0A413UC93</accession>
<name>A0A413UC93_9FIRM</name>
<organism evidence="1 2">
    <name type="scientific">Holdemanella biformis</name>
    <dbReference type="NCBI Taxonomy" id="1735"/>
    <lineage>
        <taxon>Bacteria</taxon>
        <taxon>Bacillati</taxon>
        <taxon>Bacillota</taxon>
        <taxon>Erysipelotrichia</taxon>
        <taxon>Erysipelotrichales</taxon>
        <taxon>Erysipelotrichaceae</taxon>
        <taxon>Holdemanella</taxon>
    </lineage>
</organism>
<evidence type="ECO:0000313" key="1">
    <source>
        <dbReference type="EMBL" id="RHB05439.1"/>
    </source>
</evidence>
<dbReference type="RefSeq" id="WP_118011423.1">
    <property type="nucleotide sequence ID" value="NZ_QSGD01000022.1"/>
</dbReference>
<comment type="caution">
    <text evidence="1">The sequence shown here is derived from an EMBL/GenBank/DDBJ whole genome shotgun (WGS) entry which is preliminary data.</text>
</comment>
<gene>
    <name evidence="1" type="ORF">DW907_06700</name>
</gene>
<dbReference type="AlphaFoldDB" id="A0A413UC93"/>
<dbReference type="EMBL" id="QSGD01000022">
    <property type="protein sequence ID" value="RHB05439.1"/>
    <property type="molecule type" value="Genomic_DNA"/>
</dbReference>
<proteinExistence type="predicted"/>
<sequence>MCKKGRSVWTEIKDFVEFDLRGKFRGGEYIIRITTADGLKFDNRDFFINKAQYSPCLKFVNLELDLSNQDDFLVDSIQVSSSFVSASSDSHEDYQHKMIHRISKNDEVIAALQQAFRVINKMLPNEARVLIGHGILGFSYKSMTADGQLTERYMQRLYVQSLKNFAMGLGLLVE</sequence>
<dbReference type="Proteomes" id="UP000285288">
    <property type="component" value="Unassembled WGS sequence"/>
</dbReference>